<comment type="caution">
    <text evidence="2">The sequence shown here is derived from an EMBL/GenBank/DDBJ whole genome shotgun (WGS) entry which is preliminary data.</text>
</comment>
<organism evidence="2 3">
    <name type="scientific">Mycolicibacterium iranicum</name>
    <name type="common">Mycobacterium iranicum</name>
    <dbReference type="NCBI Taxonomy" id="912594"/>
    <lineage>
        <taxon>Bacteria</taxon>
        <taxon>Bacillati</taxon>
        <taxon>Actinomycetota</taxon>
        <taxon>Actinomycetes</taxon>
        <taxon>Mycobacteriales</taxon>
        <taxon>Mycobacteriaceae</taxon>
        <taxon>Mycolicibacterium</taxon>
    </lineage>
</organism>
<name>A0A1X1WB99_MYCIR</name>
<sequence length="161" mass="16162">MLPQVVVLIAGSFVVNPFVQRVGPERAAWISASAVVAGLAVYGLLGRFGYAWVALALVLVAAGMRVVGVVAAVNVLRGLPENRTAIGTALTDTASQVTSGAGVAVAGTILAGLFTGAIASSQWTAQQTAQFDRAVTVAGLTLTVLAGALVVFGIVRGRSGT</sequence>
<evidence type="ECO:0000313" key="2">
    <source>
        <dbReference type="EMBL" id="ORV83772.1"/>
    </source>
</evidence>
<feature type="transmembrane region" description="Helical" evidence="1">
    <location>
        <begin position="131"/>
        <end position="155"/>
    </location>
</feature>
<accession>A0A1X1WB99</accession>
<feature type="transmembrane region" description="Helical" evidence="1">
    <location>
        <begin position="96"/>
        <end position="119"/>
    </location>
</feature>
<evidence type="ECO:0000313" key="3">
    <source>
        <dbReference type="Proteomes" id="UP000193622"/>
    </source>
</evidence>
<dbReference type="AlphaFoldDB" id="A0A1X1WB99"/>
<feature type="transmembrane region" description="Helical" evidence="1">
    <location>
        <begin position="52"/>
        <end position="76"/>
    </location>
</feature>
<dbReference type="SUPFAM" id="SSF103473">
    <property type="entry name" value="MFS general substrate transporter"/>
    <property type="match status" value="1"/>
</dbReference>
<keyword evidence="1" id="KW-0812">Transmembrane</keyword>
<dbReference type="Proteomes" id="UP000193622">
    <property type="component" value="Unassembled WGS sequence"/>
</dbReference>
<proteinExistence type="predicted"/>
<keyword evidence="1" id="KW-1133">Transmembrane helix</keyword>
<dbReference type="InterPro" id="IPR036259">
    <property type="entry name" value="MFS_trans_sf"/>
</dbReference>
<evidence type="ECO:0008006" key="4">
    <source>
        <dbReference type="Google" id="ProtNLM"/>
    </source>
</evidence>
<evidence type="ECO:0000256" key="1">
    <source>
        <dbReference type="SAM" id="Phobius"/>
    </source>
</evidence>
<dbReference type="RefSeq" id="WP_024445559.1">
    <property type="nucleotide sequence ID" value="NZ_LQPC01000049.1"/>
</dbReference>
<dbReference type="EMBL" id="LQPC01000049">
    <property type="protein sequence ID" value="ORV83772.1"/>
    <property type="molecule type" value="Genomic_DNA"/>
</dbReference>
<protein>
    <recommendedName>
        <fullName evidence="4">Major facilitator superfamily (MFS) profile domain-containing protein</fullName>
    </recommendedName>
</protein>
<gene>
    <name evidence="2" type="ORF">AWC12_24495</name>
</gene>
<reference evidence="2 3" key="1">
    <citation type="submission" date="2016-01" db="EMBL/GenBank/DDBJ databases">
        <title>The new phylogeny of the genus Mycobacterium.</title>
        <authorList>
            <person name="Tarcisio F."/>
            <person name="Conor M."/>
            <person name="Antonella G."/>
            <person name="Elisabetta G."/>
            <person name="Giulia F.S."/>
            <person name="Sara T."/>
            <person name="Anna F."/>
            <person name="Clotilde B."/>
            <person name="Roberto B."/>
            <person name="Veronica D.S."/>
            <person name="Fabio R."/>
            <person name="Monica P."/>
            <person name="Olivier J."/>
            <person name="Enrico T."/>
            <person name="Nicola S."/>
        </authorList>
    </citation>
    <scope>NUCLEOTIDE SEQUENCE [LARGE SCALE GENOMIC DNA]</scope>
    <source>
        <strain evidence="2 3">DSM 45541</strain>
    </source>
</reference>
<keyword evidence="1" id="KW-0472">Membrane</keyword>
<feature type="transmembrane region" description="Helical" evidence="1">
    <location>
        <begin position="27"/>
        <end position="45"/>
    </location>
</feature>